<gene>
    <name evidence="1" type="ORF">KM029_20185</name>
</gene>
<evidence type="ECO:0008006" key="3">
    <source>
        <dbReference type="Google" id="ProtNLM"/>
    </source>
</evidence>
<dbReference type="RefSeq" id="WP_144076657.1">
    <property type="nucleotide sequence ID" value="NZ_CP076129.1"/>
</dbReference>
<sequence>MPNFNKNGAYYSAPIRIKFQGKHLQPFFKLIIDDVSFDTDSDAVKVTYPNNYTTEKIQYSLMLTYVIGLEFKPWVDKGINFHAVGIYADEDSNYFNHINENPSARQQYQYQSQVQLLIGCSFGFDVLKRT</sequence>
<evidence type="ECO:0000313" key="1">
    <source>
        <dbReference type="EMBL" id="QWG10003.1"/>
    </source>
</evidence>
<dbReference type="EMBL" id="CP076129">
    <property type="protein sequence ID" value="QWG10003.1"/>
    <property type="molecule type" value="Genomic_DNA"/>
</dbReference>
<reference evidence="1 2" key="1">
    <citation type="submission" date="2021-05" db="EMBL/GenBank/DDBJ databases">
        <title>Comparative genomic studies on the polysaccharide-degrading batcterial strains of the Flammeovirga genus.</title>
        <authorList>
            <person name="Zewei F."/>
            <person name="Zheng Z."/>
            <person name="Yu L."/>
            <person name="Ruyue G."/>
            <person name="Yanhong M."/>
            <person name="Yuanyuan C."/>
            <person name="Jingyan G."/>
            <person name="Wenjun H."/>
        </authorList>
    </citation>
    <scope>NUCLEOTIDE SEQUENCE [LARGE SCALE GENOMIC DNA]</scope>
    <source>
        <strain evidence="1 2">YS10</strain>
    </source>
</reference>
<name>A0ABX8H269_9BACT</name>
<organism evidence="1 2">
    <name type="scientific">Flammeovirga kamogawensis</name>
    <dbReference type="NCBI Taxonomy" id="373891"/>
    <lineage>
        <taxon>Bacteria</taxon>
        <taxon>Pseudomonadati</taxon>
        <taxon>Bacteroidota</taxon>
        <taxon>Cytophagia</taxon>
        <taxon>Cytophagales</taxon>
        <taxon>Flammeovirgaceae</taxon>
        <taxon>Flammeovirga</taxon>
    </lineage>
</organism>
<dbReference type="Proteomes" id="UP000682802">
    <property type="component" value="Chromosome 2"/>
</dbReference>
<proteinExistence type="predicted"/>
<keyword evidence="2" id="KW-1185">Reference proteome</keyword>
<accession>A0ABX8H269</accession>
<evidence type="ECO:0000313" key="2">
    <source>
        <dbReference type="Proteomes" id="UP000682802"/>
    </source>
</evidence>
<protein>
    <recommendedName>
        <fullName evidence="3">Outer membrane beta-barrel protein</fullName>
    </recommendedName>
</protein>